<name>A0ABQ6MJV1_9STRA</name>
<evidence type="ECO:0000256" key="2">
    <source>
        <dbReference type="ARBA" id="ARBA00006084"/>
    </source>
</evidence>
<dbReference type="Pfam" id="PF04699">
    <property type="entry name" value="P16-Arc"/>
    <property type="match status" value="1"/>
</dbReference>
<dbReference type="Proteomes" id="UP001165060">
    <property type="component" value="Unassembled WGS sequence"/>
</dbReference>
<keyword evidence="3" id="KW-0963">Cytoplasm</keyword>
<evidence type="ECO:0000256" key="5">
    <source>
        <dbReference type="RuleBase" id="RU004301"/>
    </source>
</evidence>
<organism evidence="6 7">
    <name type="scientific">Tetraparma gracilis</name>
    <dbReference type="NCBI Taxonomy" id="2962635"/>
    <lineage>
        <taxon>Eukaryota</taxon>
        <taxon>Sar</taxon>
        <taxon>Stramenopiles</taxon>
        <taxon>Ochrophyta</taxon>
        <taxon>Bolidophyceae</taxon>
        <taxon>Parmales</taxon>
        <taxon>Triparmaceae</taxon>
        <taxon>Tetraparma</taxon>
    </lineage>
</organism>
<evidence type="ECO:0000313" key="7">
    <source>
        <dbReference type="Proteomes" id="UP001165060"/>
    </source>
</evidence>
<dbReference type="InterPro" id="IPR006789">
    <property type="entry name" value="ARPC5"/>
</dbReference>
<gene>
    <name evidence="6" type="ORF">TeGR_g620</name>
</gene>
<comment type="similarity">
    <text evidence="2 5">Belongs to the ARPC5 family.</text>
</comment>
<keyword evidence="4 5" id="KW-0206">Cytoskeleton</keyword>
<evidence type="ECO:0000256" key="3">
    <source>
        <dbReference type="ARBA" id="ARBA00022490"/>
    </source>
</evidence>
<dbReference type="EMBL" id="BRYB01004244">
    <property type="protein sequence ID" value="GMI27908.1"/>
    <property type="molecule type" value="Genomic_DNA"/>
</dbReference>
<protein>
    <recommendedName>
        <fullName evidence="5">Actin-related protein 2/3 complex subunit 5</fullName>
    </recommendedName>
</protein>
<comment type="function">
    <text evidence="5">Functions as component of the Arp2/3 complex which is involved in regulation of actin polymerization and together with an activating nucleation-promoting factor (NPF) mediates the formation of branched actin networks. Arp2/3 complex plays a critical role in the control of cell morphogenesis via the modulation of cell polarity development.</text>
</comment>
<reference evidence="6 7" key="1">
    <citation type="journal article" date="2023" name="Commun. Biol.">
        <title>Genome analysis of Parmales, the sister group of diatoms, reveals the evolutionary specialization of diatoms from phago-mixotrophs to photoautotrophs.</title>
        <authorList>
            <person name="Ban H."/>
            <person name="Sato S."/>
            <person name="Yoshikawa S."/>
            <person name="Yamada K."/>
            <person name="Nakamura Y."/>
            <person name="Ichinomiya M."/>
            <person name="Sato N."/>
            <person name="Blanc-Mathieu R."/>
            <person name="Endo H."/>
            <person name="Kuwata A."/>
            <person name="Ogata H."/>
        </authorList>
    </citation>
    <scope>NUCLEOTIDE SEQUENCE [LARGE SCALE GENOMIC DNA]</scope>
</reference>
<comment type="subcellular location">
    <subcellularLocation>
        <location evidence="1">Cytoplasm</location>
        <location evidence="1">Cytoskeleton</location>
    </subcellularLocation>
</comment>
<evidence type="ECO:0000313" key="6">
    <source>
        <dbReference type="EMBL" id="GMI27908.1"/>
    </source>
</evidence>
<proteinExistence type="inferred from homology"/>
<dbReference type="PANTHER" id="PTHR12644">
    <property type="entry name" value="ARP2/3 COMPLEX 16 KD SUBUNIT P16-ARC"/>
    <property type="match status" value="1"/>
</dbReference>
<dbReference type="InterPro" id="IPR036743">
    <property type="entry name" value="ARPC5_sf"/>
</dbReference>
<dbReference type="Gene3D" id="1.25.40.190">
    <property type="entry name" value="Actin-related protein 2/3 complex subunit 5"/>
    <property type="match status" value="1"/>
</dbReference>
<evidence type="ECO:0000256" key="4">
    <source>
        <dbReference type="ARBA" id="ARBA00023212"/>
    </source>
</evidence>
<accession>A0ABQ6MJV1</accession>
<keyword evidence="7" id="KW-1185">Reference proteome</keyword>
<evidence type="ECO:0000256" key="1">
    <source>
        <dbReference type="ARBA" id="ARBA00004245"/>
    </source>
</evidence>
<sequence length="123" mass="12993">MSEEEMSAAVKARASQVKSMSGASALSAALKDPPVASKSAETKQINADTVAGVLSNIGDGDITKVVDSLSMDELDTLMKYIYKLMGDPAASERSGSMLKWHAKLLEKTGPGSIVRSMTDRKTV</sequence>
<dbReference type="SUPFAM" id="SSF69103">
    <property type="entry name" value="Arp2/3 complex 16 kDa subunit ARPC5"/>
    <property type="match status" value="1"/>
</dbReference>
<comment type="caution">
    <text evidence="6">The sequence shown here is derived from an EMBL/GenBank/DDBJ whole genome shotgun (WGS) entry which is preliminary data.</text>
</comment>